<name>A0A1Y3BE33_EURMA</name>
<feature type="non-terminal residue" evidence="2">
    <location>
        <position position="145"/>
    </location>
</feature>
<protein>
    <submittedName>
        <fullName evidence="2">Uncharacterized protein</fullName>
    </submittedName>
</protein>
<gene>
    <name evidence="2" type="ORF">BLA29_010769</name>
</gene>
<reference evidence="2 3" key="1">
    <citation type="submission" date="2017-03" db="EMBL/GenBank/DDBJ databases">
        <title>Genome Survey of Euroglyphus maynei.</title>
        <authorList>
            <person name="Arlian L.G."/>
            <person name="Morgan M.S."/>
            <person name="Rider S.D."/>
        </authorList>
    </citation>
    <scope>NUCLEOTIDE SEQUENCE [LARGE SCALE GENOMIC DNA]</scope>
    <source>
        <strain evidence="2">Arlian Lab</strain>
        <tissue evidence="2">Whole body</tissue>
    </source>
</reference>
<comment type="caution">
    <text evidence="2">The sequence shown here is derived from an EMBL/GenBank/DDBJ whole genome shotgun (WGS) entry which is preliminary data.</text>
</comment>
<dbReference type="Proteomes" id="UP000194236">
    <property type="component" value="Unassembled WGS sequence"/>
</dbReference>
<accession>A0A1Y3BE33</accession>
<feature type="compositionally biased region" description="Polar residues" evidence="1">
    <location>
        <begin position="44"/>
        <end position="59"/>
    </location>
</feature>
<evidence type="ECO:0000256" key="1">
    <source>
        <dbReference type="SAM" id="MobiDB-lite"/>
    </source>
</evidence>
<feature type="region of interest" description="Disordered" evidence="1">
    <location>
        <begin position="1"/>
        <end position="23"/>
    </location>
</feature>
<dbReference type="EMBL" id="MUJZ01027781">
    <property type="protein sequence ID" value="OTF78467.1"/>
    <property type="molecule type" value="Genomic_DNA"/>
</dbReference>
<feature type="region of interest" description="Disordered" evidence="1">
    <location>
        <begin position="35"/>
        <end position="67"/>
    </location>
</feature>
<keyword evidence="3" id="KW-1185">Reference proteome</keyword>
<evidence type="ECO:0000313" key="2">
    <source>
        <dbReference type="EMBL" id="OTF78467.1"/>
    </source>
</evidence>
<evidence type="ECO:0000313" key="3">
    <source>
        <dbReference type="Proteomes" id="UP000194236"/>
    </source>
</evidence>
<sequence length="145" mass="15841">MTTSTKDKSPSRKRRRTDFPGTSIALNHFRNLVVESSSPPLPSQDSIAEENNVTANNDSDGTERLGPWVTLVSPEPHTGSPNTDQSPIVDSNVALVQDEQSSNSRDFHHHYNTVLQQTLEAAAADASSMDLIETNEPLTVFSNHS</sequence>
<dbReference type="OrthoDB" id="10636767at2759"/>
<feature type="compositionally biased region" description="Basic and acidic residues" evidence="1">
    <location>
        <begin position="1"/>
        <end position="10"/>
    </location>
</feature>
<proteinExistence type="predicted"/>
<dbReference type="AlphaFoldDB" id="A0A1Y3BE33"/>
<organism evidence="2 3">
    <name type="scientific">Euroglyphus maynei</name>
    <name type="common">Mayne's house dust mite</name>
    <dbReference type="NCBI Taxonomy" id="6958"/>
    <lineage>
        <taxon>Eukaryota</taxon>
        <taxon>Metazoa</taxon>
        <taxon>Ecdysozoa</taxon>
        <taxon>Arthropoda</taxon>
        <taxon>Chelicerata</taxon>
        <taxon>Arachnida</taxon>
        <taxon>Acari</taxon>
        <taxon>Acariformes</taxon>
        <taxon>Sarcoptiformes</taxon>
        <taxon>Astigmata</taxon>
        <taxon>Psoroptidia</taxon>
        <taxon>Analgoidea</taxon>
        <taxon>Pyroglyphidae</taxon>
        <taxon>Pyroglyphinae</taxon>
        <taxon>Euroglyphus</taxon>
    </lineage>
</organism>